<reference evidence="2" key="1">
    <citation type="journal article" date="2014" name="Int. J. Syst. Evol. Microbiol.">
        <title>Complete genome sequence of Corynebacterium casei LMG S-19264T (=DSM 44701T), isolated from a smear-ripened cheese.</title>
        <authorList>
            <consortium name="US DOE Joint Genome Institute (JGI-PGF)"/>
            <person name="Walter F."/>
            <person name="Albersmeier A."/>
            <person name="Kalinowski J."/>
            <person name="Ruckert C."/>
        </authorList>
    </citation>
    <scope>NUCLEOTIDE SEQUENCE</scope>
    <source>
        <strain evidence="2">VKM Ac-1020</strain>
    </source>
</reference>
<dbReference type="RefSeq" id="WP_271174402.1">
    <property type="nucleotide sequence ID" value="NZ_BSEJ01000016.1"/>
</dbReference>
<keyword evidence="1" id="KW-1133">Transmembrane helix</keyword>
<dbReference type="EMBL" id="BSEJ01000016">
    <property type="protein sequence ID" value="GLJ62713.1"/>
    <property type="molecule type" value="Genomic_DNA"/>
</dbReference>
<evidence type="ECO:0000256" key="1">
    <source>
        <dbReference type="SAM" id="Phobius"/>
    </source>
</evidence>
<reference evidence="2" key="2">
    <citation type="submission" date="2023-01" db="EMBL/GenBank/DDBJ databases">
        <authorList>
            <person name="Sun Q."/>
            <person name="Evtushenko L."/>
        </authorList>
    </citation>
    <scope>NUCLEOTIDE SEQUENCE</scope>
    <source>
        <strain evidence="2">VKM Ac-1020</strain>
    </source>
</reference>
<dbReference type="Proteomes" id="UP001142462">
    <property type="component" value="Unassembled WGS sequence"/>
</dbReference>
<accession>A0A9W6LXY4</accession>
<organism evidence="2 3">
    <name type="scientific">Microbacterium barkeri</name>
    <dbReference type="NCBI Taxonomy" id="33917"/>
    <lineage>
        <taxon>Bacteria</taxon>
        <taxon>Bacillati</taxon>
        <taxon>Actinomycetota</taxon>
        <taxon>Actinomycetes</taxon>
        <taxon>Micrococcales</taxon>
        <taxon>Microbacteriaceae</taxon>
        <taxon>Microbacterium</taxon>
    </lineage>
</organism>
<keyword evidence="1" id="KW-0812">Transmembrane</keyword>
<evidence type="ECO:0000313" key="3">
    <source>
        <dbReference type="Proteomes" id="UP001142462"/>
    </source>
</evidence>
<comment type="caution">
    <text evidence="2">The sequence shown here is derived from an EMBL/GenBank/DDBJ whole genome shotgun (WGS) entry which is preliminary data.</text>
</comment>
<keyword evidence="1" id="KW-0472">Membrane</keyword>
<feature type="transmembrane region" description="Helical" evidence="1">
    <location>
        <begin position="72"/>
        <end position="92"/>
    </location>
</feature>
<protein>
    <submittedName>
        <fullName evidence="2">Uncharacterized protein</fullName>
    </submittedName>
</protein>
<gene>
    <name evidence="2" type="ORF">GCM10017576_28440</name>
</gene>
<proteinExistence type="predicted"/>
<feature type="transmembrane region" description="Helical" evidence="1">
    <location>
        <begin position="26"/>
        <end position="47"/>
    </location>
</feature>
<sequence length="102" mass="10551">MSEEQRVPEGAPAAGPEPAERPRIRWAAIIWGALMLVVSLVGLGQVLDATRYAALQAAVADWILTADPVSTAVTVVLAAGAVILVAGLAGLARGVQKRSARR</sequence>
<evidence type="ECO:0000313" key="2">
    <source>
        <dbReference type="EMBL" id="GLJ62713.1"/>
    </source>
</evidence>
<name>A0A9W6LXY4_9MICO</name>
<dbReference type="AlphaFoldDB" id="A0A9W6LXY4"/>
<keyword evidence="3" id="KW-1185">Reference proteome</keyword>